<feature type="region of interest" description="Disordered" evidence="1">
    <location>
        <begin position="206"/>
        <end position="236"/>
    </location>
</feature>
<organism evidence="2 3">
    <name type="scientific">Dictyocaulus viviparus</name>
    <name type="common">Bovine lungworm</name>
    <dbReference type="NCBI Taxonomy" id="29172"/>
    <lineage>
        <taxon>Eukaryota</taxon>
        <taxon>Metazoa</taxon>
        <taxon>Ecdysozoa</taxon>
        <taxon>Nematoda</taxon>
        <taxon>Chromadorea</taxon>
        <taxon>Rhabditida</taxon>
        <taxon>Rhabditina</taxon>
        <taxon>Rhabditomorpha</taxon>
        <taxon>Strongyloidea</taxon>
        <taxon>Metastrongylidae</taxon>
        <taxon>Dictyocaulus</taxon>
    </lineage>
</organism>
<dbReference type="EMBL" id="KN716809">
    <property type="protein sequence ID" value="KJH41510.1"/>
    <property type="molecule type" value="Genomic_DNA"/>
</dbReference>
<accession>A0A0D8XA88</accession>
<proteinExistence type="predicted"/>
<dbReference type="AlphaFoldDB" id="A0A0D8XA88"/>
<feature type="compositionally biased region" description="Low complexity" evidence="1">
    <location>
        <begin position="166"/>
        <end position="191"/>
    </location>
</feature>
<sequence length="530" mass="57781">MSNAKVDNRCRLEKNRSSIGGQPDYSSHDGYTPMHAAERSATGSNNLFIVPTYERYKLEEVRSYVSDSSESCYSSIAANGCSISQTSSVAANPPRAYSFAGRCNIRSTKHQDNVQDNVDLRSETSSGGVIPPSEDPRKRAFSLGSKTLFPRPFRKISQHSSRQQRHSQTSASGVSLASSEVSSSFGPSSSSANYLTSFSCSEKEEGLRNRSGSFGSGHSTSYNRRGSSGGPRDGADHFVEMDFGSGIGRSGSGSVASVESPNRRVTYSCVRSRTSSFGCSIRKDTEMFSYLTDLPDSLLTPSQLVLQQARQGSLDDSFDYVSTDAPDLNAVKNALAVATHEHSNGHHHNFLSTADSKSIDVRSSQHFETIEENASLKSSLSSSRSSLSVDVEAVEERETNRCIADSSGEIDNSRWNTRLNASALTSSLGSCCTPSDRSTSNPLYEMNELHPFQNFAHGIPKRSSVPVLKTHDADDSTTVFNYTFVQKAGPQMTDLRCDSWRPYRSKSGIIFSHNLDIEKSVIDHGSVKRI</sequence>
<dbReference type="OrthoDB" id="946068at2759"/>
<dbReference type="Proteomes" id="UP000053766">
    <property type="component" value="Unassembled WGS sequence"/>
</dbReference>
<dbReference type="STRING" id="29172.A0A0D8XA88"/>
<evidence type="ECO:0000256" key="1">
    <source>
        <dbReference type="SAM" id="MobiDB-lite"/>
    </source>
</evidence>
<feature type="compositionally biased region" description="Polar residues" evidence="1">
    <location>
        <begin position="210"/>
        <end position="226"/>
    </location>
</feature>
<name>A0A0D8XA88_DICVI</name>
<feature type="region of interest" description="Disordered" evidence="1">
    <location>
        <begin position="1"/>
        <end position="36"/>
    </location>
</feature>
<evidence type="ECO:0000313" key="2">
    <source>
        <dbReference type="EMBL" id="KJH41510.1"/>
    </source>
</evidence>
<gene>
    <name evidence="2" type="ORF">DICVIV_12513</name>
</gene>
<feature type="region of interest" description="Disordered" evidence="1">
    <location>
        <begin position="119"/>
        <end position="144"/>
    </location>
</feature>
<evidence type="ECO:0000313" key="3">
    <source>
        <dbReference type="Proteomes" id="UP000053766"/>
    </source>
</evidence>
<reference evidence="3" key="2">
    <citation type="journal article" date="2016" name="Sci. Rep.">
        <title>Dictyocaulus viviparus genome, variome and transcriptome elucidate lungworm biology and support future intervention.</title>
        <authorList>
            <person name="McNulty S.N."/>
            <person name="Strube C."/>
            <person name="Rosa B.A."/>
            <person name="Martin J.C."/>
            <person name="Tyagi R."/>
            <person name="Choi Y.J."/>
            <person name="Wang Q."/>
            <person name="Hallsworth Pepin K."/>
            <person name="Zhang X."/>
            <person name="Ozersky P."/>
            <person name="Wilson R.K."/>
            <person name="Sternberg P.W."/>
            <person name="Gasser R.B."/>
            <person name="Mitreva M."/>
        </authorList>
    </citation>
    <scope>NUCLEOTIDE SEQUENCE [LARGE SCALE GENOMIC DNA]</scope>
    <source>
        <strain evidence="3">HannoverDv2000</strain>
    </source>
</reference>
<feature type="region of interest" description="Disordered" evidence="1">
    <location>
        <begin position="156"/>
        <end position="192"/>
    </location>
</feature>
<feature type="compositionally biased region" description="Basic and acidic residues" evidence="1">
    <location>
        <begin position="1"/>
        <end position="16"/>
    </location>
</feature>
<protein>
    <submittedName>
        <fullName evidence="2">Uncharacterized protein</fullName>
    </submittedName>
</protein>
<keyword evidence="3" id="KW-1185">Reference proteome</keyword>
<feature type="compositionally biased region" description="Basic residues" evidence="1">
    <location>
        <begin position="156"/>
        <end position="165"/>
    </location>
</feature>
<reference evidence="2 3" key="1">
    <citation type="submission" date="2013-11" db="EMBL/GenBank/DDBJ databases">
        <title>Draft genome of the bovine lungworm Dictyocaulus viviparus.</title>
        <authorList>
            <person name="Mitreva M."/>
        </authorList>
    </citation>
    <scope>NUCLEOTIDE SEQUENCE [LARGE SCALE GENOMIC DNA]</scope>
    <source>
        <strain evidence="2 3">HannoverDv2000</strain>
    </source>
</reference>